<evidence type="ECO:0000313" key="11">
    <source>
        <dbReference type="Proteomes" id="UP001056426"/>
    </source>
</evidence>
<evidence type="ECO:0000256" key="4">
    <source>
        <dbReference type="ARBA" id="ARBA00022679"/>
    </source>
</evidence>
<comment type="pathway">
    <text evidence="8">Quinol/quinone metabolism; menaquinone biosynthesis; menaquinol from 1,4-dihydroxy-2-naphthoate: step 1/2.</text>
</comment>
<keyword evidence="7 8" id="KW-0472">Membrane</keyword>
<dbReference type="Gene3D" id="1.10.357.140">
    <property type="entry name" value="UbiA prenyltransferase"/>
    <property type="match status" value="1"/>
</dbReference>
<comment type="caution">
    <text evidence="8">Lacks conserved residue(s) required for the propagation of feature annotation.</text>
</comment>
<reference evidence="10" key="2">
    <citation type="submission" date="2022-06" db="EMBL/GenBank/DDBJ databases">
        <title>Xiashengella guii gen. nov. sp. nov., a bacterium isolated form anaerobic digestion tank.</title>
        <authorList>
            <person name="Huang H."/>
        </authorList>
    </citation>
    <scope>NUCLEOTIDE SEQUENCE</scope>
    <source>
        <strain evidence="10">Ai-910</strain>
    </source>
</reference>
<dbReference type="InterPro" id="IPR000537">
    <property type="entry name" value="UbiA_prenyltransferase"/>
</dbReference>
<evidence type="ECO:0000256" key="2">
    <source>
        <dbReference type="ARBA" id="ARBA00022428"/>
    </source>
</evidence>
<dbReference type="GO" id="GO:0046428">
    <property type="term" value="F:1,4-dihydroxy-2-naphthoate polyprenyltransferase activity"/>
    <property type="evidence" value="ECO:0007669"/>
    <property type="project" value="UniProtKB-UniRule"/>
</dbReference>
<feature type="transmembrane region" description="Helical" evidence="8">
    <location>
        <begin position="92"/>
        <end position="112"/>
    </location>
</feature>
<proteinExistence type="inferred from homology"/>
<dbReference type="HAMAP" id="MF_01937">
    <property type="entry name" value="MenA_1"/>
    <property type="match status" value="1"/>
</dbReference>
<organism evidence="10 11">
    <name type="scientific">Xiashengella succiniciproducens</name>
    <dbReference type="NCBI Taxonomy" id="2949635"/>
    <lineage>
        <taxon>Bacteria</taxon>
        <taxon>Pseudomonadati</taxon>
        <taxon>Bacteroidota</taxon>
        <taxon>Bacteroidia</taxon>
        <taxon>Marinilabiliales</taxon>
        <taxon>Marinilabiliaceae</taxon>
        <taxon>Xiashengella</taxon>
    </lineage>
</organism>
<dbReference type="PANTHER" id="PTHR13929">
    <property type="entry name" value="1,4-DIHYDROXY-2-NAPHTHOATE OCTAPRENYLTRANSFERASE"/>
    <property type="match status" value="1"/>
</dbReference>
<feature type="transmembrane region" description="Helical" evidence="8">
    <location>
        <begin position="149"/>
        <end position="168"/>
    </location>
</feature>
<evidence type="ECO:0000256" key="3">
    <source>
        <dbReference type="ARBA" id="ARBA00022475"/>
    </source>
</evidence>
<dbReference type="EMBL" id="CP098400">
    <property type="protein sequence ID" value="URW78874.1"/>
    <property type="molecule type" value="Genomic_DNA"/>
</dbReference>
<gene>
    <name evidence="8" type="primary">menA</name>
    <name evidence="10" type="ORF">M9189_08390</name>
</gene>
<feature type="transmembrane region" description="Helical" evidence="8">
    <location>
        <begin position="40"/>
        <end position="58"/>
    </location>
</feature>
<dbReference type="PIRSF" id="PIRSF005355">
    <property type="entry name" value="UBIAD1"/>
    <property type="match status" value="1"/>
</dbReference>
<sequence length="299" mass="33226">MSKIKAWIVSMRLRTLPLALSSIFMGSVTAAHYGMFRAEILLWASLTTLFLQILSNLANDFGDAKSGADNENRVGPRRMIQSGMITLGQMKIAMIIFVLLSLVSGITLLIKAFEKDHIKLMAFFLLGIAAIIAAIRYTAGKNPYGYRGLGDIYVFLFFGLVGVAGSFYLHANVWHWEVLLPAATIGLFSTGVLNLNNIRDRESDIESGKRTMAVKLGDRYARQYHMALLGDGWILFLIFVMLSPRPICFLPVFGAMPIFIRHAAKVWKNENPALLDNELRNLSLSTLLFVALCALSLAF</sequence>
<evidence type="ECO:0000313" key="10">
    <source>
        <dbReference type="EMBL" id="URW78874.1"/>
    </source>
</evidence>
<feature type="transmembrane region" description="Helical" evidence="8">
    <location>
        <begin position="232"/>
        <end position="259"/>
    </location>
</feature>
<dbReference type="Pfam" id="PF01040">
    <property type="entry name" value="UbiA"/>
    <property type="match status" value="1"/>
</dbReference>
<dbReference type="KEGG" id="alkq:M9189_08390"/>
<comment type="function">
    <text evidence="8">Conversion of 1,4-dihydroxy-2-naphthoate (DHNA) to demethylmenaquinone (DMK).</text>
</comment>
<keyword evidence="3 8" id="KW-1003">Cell membrane</keyword>
<evidence type="ECO:0000256" key="6">
    <source>
        <dbReference type="ARBA" id="ARBA00022989"/>
    </source>
</evidence>
<reference evidence="10" key="1">
    <citation type="submission" date="2022-05" db="EMBL/GenBank/DDBJ databases">
        <authorList>
            <person name="Sun X."/>
        </authorList>
    </citation>
    <scope>NUCLEOTIDE SEQUENCE</scope>
    <source>
        <strain evidence="10">Ai-910</strain>
    </source>
</reference>
<evidence type="ECO:0000256" key="1">
    <source>
        <dbReference type="ARBA" id="ARBA00004141"/>
    </source>
</evidence>
<evidence type="ECO:0000256" key="9">
    <source>
        <dbReference type="NCBIfam" id="TIGR00751"/>
    </source>
</evidence>
<dbReference type="InterPro" id="IPR044878">
    <property type="entry name" value="UbiA_sf"/>
</dbReference>
<dbReference type="PANTHER" id="PTHR13929:SF0">
    <property type="entry name" value="UBIA PRENYLTRANSFERASE DOMAIN-CONTAINING PROTEIN 1"/>
    <property type="match status" value="1"/>
</dbReference>
<dbReference type="GO" id="GO:0009234">
    <property type="term" value="P:menaquinone biosynthetic process"/>
    <property type="evidence" value="ECO:0007669"/>
    <property type="project" value="UniProtKB-UniRule"/>
</dbReference>
<comment type="catalytic activity">
    <reaction evidence="8">
        <text>an all-trans-polyprenyl diphosphate + 1,4-dihydroxy-2-naphthoate + H(+) = a 2-demethylmenaquinol + CO2 + diphosphate</text>
        <dbReference type="Rhea" id="RHEA:26478"/>
        <dbReference type="Rhea" id="RHEA-COMP:9563"/>
        <dbReference type="Rhea" id="RHEA-COMP:9564"/>
        <dbReference type="ChEBI" id="CHEBI:11173"/>
        <dbReference type="ChEBI" id="CHEBI:15378"/>
        <dbReference type="ChEBI" id="CHEBI:16526"/>
        <dbReference type="ChEBI" id="CHEBI:33019"/>
        <dbReference type="ChEBI" id="CHEBI:55437"/>
        <dbReference type="ChEBI" id="CHEBI:58914"/>
        <dbReference type="EC" id="2.5.1.74"/>
    </reaction>
</comment>
<feature type="transmembrane region" description="Helical" evidence="8">
    <location>
        <begin position="118"/>
        <end position="137"/>
    </location>
</feature>
<protein>
    <recommendedName>
        <fullName evidence="8 9">1,4-dihydroxy-2-naphthoate octaprenyltransferase</fullName>
        <shortName evidence="8">DHNA-octaprenyltransferase</shortName>
        <ecNumber evidence="8 9">2.5.1.74</ecNumber>
    </recommendedName>
</protein>
<dbReference type="Proteomes" id="UP001056426">
    <property type="component" value="Chromosome"/>
</dbReference>
<dbReference type="RefSeq" id="WP_250722317.1">
    <property type="nucleotide sequence ID" value="NZ_CP098400.1"/>
</dbReference>
<dbReference type="InterPro" id="IPR026046">
    <property type="entry name" value="UBIAD1"/>
</dbReference>
<dbReference type="NCBIfam" id="TIGR00751">
    <property type="entry name" value="menA"/>
    <property type="match status" value="1"/>
</dbReference>
<dbReference type="GO" id="GO:0005886">
    <property type="term" value="C:plasma membrane"/>
    <property type="evidence" value="ECO:0007669"/>
    <property type="project" value="UniProtKB-SubCell"/>
</dbReference>
<comment type="similarity">
    <text evidence="8">Belongs to the MenA family. Type 1 subfamily.</text>
</comment>
<evidence type="ECO:0000256" key="7">
    <source>
        <dbReference type="ARBA" id="ARBA00023136"/>
    </source>
</evidence>
<keyword evidence="6 8" id="KW-1133">Transmembrane helix</keyword>
<accession>A0A9J6ZLZ6</accession>
<evidence type="ECO:0000256" key="8">
    <source>
        <dbReference type="HAMAP-Rule" id="MF_01937"/>
    </source>
</evidence>
<dbReference type="AlphaFoldDB" id="A0A9J6ZLZ6"/>
<evidence type="ECO:0000256" key="5">
    <source>
        <dbReference type="ARBA" id="ARBA00022692"/>
    </source>
</evidence>
<keyword evidence="5 8" id="KW-0812">Transmembrane</keyword>
<keyword evidence="2 8" id="KW-0474">Menaquinone biosynthesis</keyword>
<name>A0A9J6ZLZ6_9BACT</name>
<dbReference type="EC" id="2.5.1.74" evidence="8 9"/>
<keyword evidence="11" id="KW-1185">Reference proteome</keyword>
<keyword evidence="4 8" id="KW-0808">Transferase</keyword>
<dbReference type="CDD" id="cd13962">
    <property type="entry name" value="PT_UbiA_UBIAD1"/>
    <property type="match status" value="1"/>
</dbReference>
<dbReference type="NCBIfam" id="NF004750">
    <property type="entry name" value="PRK06080.1-2"/>
    <property type="match status" value="1"/>
</dbReference>
<comment type="subcellular location">
    <subcellularLocation>
        <location evidence="8">Cell membrane</location>
        <topology evidence="8">Multi-pass membrane protein</topology>
    </subcellularLocation>
    <subcellularLocation>
        <location evidence="1">Membrane</location>
        <topology evidence="1">Multi-pass membrane protein</topology>
    </subcellularLocation>
</comment>
<dbReference type="InterPro" id="IPR004657">
    <property type="entry name" value="MenA"/>
</dbReference>
<dbReference type="GO" id="GO:0042371">
    <property type="term" value="P:vitamin K biosynthetic process"/>
    <property type="evidence" value="ECO:0007669"/>
    <property type="project" value="TreeGrafter"/>
</dbReference>